<keyword evidence="3" id="KW-1185">Reference proteome</keyword>
<evidence type="ECO:0000256" key="1">
    <source>
        <dbReference type="SAM" id="Phobius"/>
    </source>
</evidence>
<keyword evidence="1" id="KW-0812">Transmembrane</keyword>
<sequence length="173" mass="20025">MGTIESNYYKTYDTGFQSGSNYYMTYDTGFQSGCKSPFSAFRKKKVTKCKDVRAVSPSSIRFTKAVISSDFDDGYSLIETFLELFYIRPIIVMGYGNSLFVIRGNRRIFLARVLEANGIIRTVDVVVRPFDPEVFRQNFTSLNMGESVEVEKHPNMERKLNSFIQEYRRQKFA</sequence>
<comment type="caution">
    <text evidence="2">The sequence shown here is derived from an EMBL/GenBank/DDBJ whole genome shotgun (WGS) entry which is preliminary data.</text>
</comment>
<gene>
    <name evidence="2" type="ORF">KUTeg_016050</name>
</gene>
<evidence type="ECO:0008006" key="4">
    <source>
        <dbReference type="Google" id="ProtNLM"/>
    </source>
</evidence>
<keyword evidence="1" id="KW-0472">Membrane</keyword>
<evidence type="ECO:0000313" key="3">
    <source>
        <dbReference type="Proteomes" id="UP001217089"/>
    </source>
</evidence>
<protein>
    <recommendedName>
        <fullName evidence="4">ParB/Sulfiredoxin domain-containing protein</fullName>
    </recommendedName>
</protein>
<dbReference type="SUPFAM" id="SSF110849">
    <property type="entry name" value="ParB/Sulfiredoxin"/>
    <property type="match status" value="1"/>
</dbReference>
<dbReference type="Proteomes" id="UP001217089">
    <property type="component" value="Unassembled WGS sequence"/>
</dbReference>
<accession>A0ABQ9EQ23</accession>
<feature type="non-terminal residue" evidence="2">
    <location>
        <position position="173"/>
    </location>
</feature>
<organism evidence="2 3">
    <name type="scientific">Tegillarca granosa</name>
    <name type="common">Malaysian cockle</name>
    <name type="synonym">Anadara granosa</name>
    <dbReference type="NCBI Taxonomy" id="220873"/>
    <lineage>
        <taxon>Eukaryota</taxon>
        <taxon>Metazoa</taxon>
        <taxon>Spiralia</taxon>
        <taxon>Lophotrochozoa</taxon>
        <taxon>Mollusca</taxon>
        <taxon>Bivalvia</taxon>
        <taxon>Autobranchia</taxon>
        <taxon>Pteriomorphia</taxon>
        <taxon>Arcoida</taxon>
        <taxon>Arcoidea</taxon>
        <taxon>Arcidae</taxon>
        <taxon>Tegillarca</taxon>
    </lineage>
</organism>
<dbReference type="EMBL" id="JARBDR010000813">
    <property type="protein sequence ID" value="KAJ8305505.1"/>
    <property type="molecule type" value="Genomic_DNA"/>
</dbReference>
<keyword evidence="1" id="KW-1133">Transmembrane helix</keyword>
<proteinExistence type="predicted"/>
<evidence type="ECO:0000313" key="2">
    <source>
        <dbReference type="EMBL" id="KAJ8305505.1"/>
    </source>
</evidence>
<name>A0ABQ9EQ23_TEGGR</name>
<dbReference type="InterPro" id="IPR036086">
    <property type="entry name" value="ParB/Sulfiredoxin_sf"/>
</dbReference>
<reference evidence="2 3" key="1">
    <citation type="submission" date="2022-12" db="EMBL/GenBank/DDBJ databases">
        <title>Chromosome-level genome of Tegillarca granosa.</title>
        <authorList>
            <person name="Kim J."/>
        </authorList>
    </citation>
    <scope>NUCLEOTIDE SEQUENCE [LARGE SCALE GENOMIC DNA]</scope>
    <source>
        <strain evidence="2">Teg-2019</strain>
        <tissue evidence="2">Adductor muscle</tissue>
    </source>
</reference>
<feature type="transmembrane region" description="Helical" evidence="1">
    <location>
        <begin position="85"/>
        <end position="102"/>
    </location>
</feature>